<dbReference type="PANTHER" id="PTHR45947:SF3">
    <property type="entry name" value="SULFOQUINOVOSYL TRANSFERASE SQD2"/>
    <property type="match status" value="1"/>
</dbReference>
<accession>A0ABT8FJD7</accession>
<keyword evidence="2 5" id="KW-0808">Transferase</keyword>
<dbReference type="RefSeq" id="WP_300953891.1">
    <property type="nucleotide sequence ID" value="NZ_JAUHJQ010000008.1"/>
</dbReference>
<dbReference type="InterPro" id="IPR028098">
    <property type="entry name" value="Glyco_trans_4-like_N"/>
</dbReference>
<dbReference type="PANTHER" id="PTHR45947">
    <property type="entry name" value="SULFOQUINOVOSYL TRANSFERASE SQD2"/>
    <property type="match status" value="1"/>
</dbReference>
<dbReference type="EC" id="2.4.-.-" evidence="5"/>
<keyword evidence="6" id="KW-1185">Reference proteome</keyword>
<dbReference type="Pfam" id="PF13439">
    <property type="entry name" value="Glyco_transf_4"/>
    <property type="match status" value="1"/>
</dbReference>
<dbReference type="InterPro" id="IPR050194">
    <property type="entry name" value="Glycosyltransferase_grp1"/>
</dbReference>
<proteinExistence type="predicted"/>
<evidence type="ECO:0000256" key="2">
    <source>
        <dbReference type="ARBA" id="ARBA00022679"/>
    </source>
</evidence>
<dbReference type="GO" id="GO:0016757">
    <property type="term" value="F:glycosyltransferase activity"/>
    <property type="evidence" value="ECO:0007669"/>
    <property type="project" value="UniProtKB-KW"/>
</dbReference>
<reference evidence="5" key="1">
    <citation type="submission" date="2023-06" db="EMBL/GenBank/DDBJ databases">
        <title>Draft genome sequence of Nocardioides sp. SOB77.</title>
        <authorList>
            <person name="Zhang G."/>
        </authorList>
    </citation>
    <scope>NUCLEOTIDE SEQUENCE</scope>
    <source>
        <strain evidence="5">SOB77</strain>
    </source>
</reference>
<dbReference type="Proteomes" id="UP001168620">
    <property type="component" value="Unassembled WGS sequence"/>
</dbReference>
<evidence type="ECO:0000259" key="4">
    <source>
        <dbReference type="Pfam" id="PF13439"/>
    </source>
</evidence>
<dbReference type="Pfam" id="PF00534">
    <property type="entry name" value="Glycos_transf_1"/>
    <property type="match status" value="1"/>
</dbReference>
<evidence type="ECO:0000313" key="6">
    <source>
        <dbReference type="Proteomes" id="UP001168620"/>
    </source>
</evidence>
<evidence type="ECO:0000313" key="5">
    <source>
        <dbReference type="EMBL" id="MDN4174799.1"/>
    </source>
</evidence>
<dbReference type="Gene3D" id="3.40.50.2000">
    <property type="entry name" value="Glycogen Phosphorylase B"/>
    <property type="match status" value="2"/>
</dbReference>
<comment type="caution">
    <text evidence="5">The sequence shown here is derived from an EMBL/GenBank/DDBJ whole genome shotgun (WGS) entry which is preliminary data.</text>
</comment>
<dbReference type="InterPro" id="IPR001296">
    <property type="entry name" value="Glyco_trans_1"/>
</dbReference>
<feature type="domain" description="Glycosyl transferase family 1" evidence="3">
    <location>
        <begin position="196"/>
        <end position="343"/>
    </location>
</feature>
<dbReference type="EMBL" id="JAUHJQ010000008">
    <property type="protein sequence ID" value="MDN4174799.1"/>
    <property type="molecule type" value="Genomic_DNA"/>
</dbReference>
<dbReference type="CDD" id="cd03801">
    <property type="entry name" value="GT4_PimA-like"/>
    <property type="match status" value="1"/>
</dbReference>
<sequence>MTRPTRGATRVGMVAARCRPEIGGIEAHVGEVAGRLAGRGIEVEVLTTDRSGRLPRVERVGGAGGYVVRRFRAWPRERDWYLSPGLAWAVLRGRHDLVHVQGVHTLVPPLAMLAALARRAPYVLTFHTGGSSSALRERSRGLQFRLLAPLLRRAATLVGVSVFEARRFDDVLGEPGRVRLVRNGGTLPPVASAPVPDPDLVLSVGRLERYKGHHRAVAALPHLLERRPGARLEILGSGPYEPELRALAAELGVADRVTIRFVPPTDRAAMAATLAGAGVVVLLSDYEAHPVAVMEALAAGRPVVVSRTSGLTELAEAGWARAVEPDADAATTAAAIAAQLADPVQPPASALPTWEDCVDGLVDVYDTALAREGRAVVVAAG</sequence>
<dbReference type="SUPFAM" id="SSF53756">
    <property type="entry name" value="UDP-Glycosyltransferase/glycogen phosphorylase"/>
    <property type="match status" value="1"/>
</dbReference>
<feature type="domain" description="Glycosyltransferase subfamily 4-like N-terminal" evidence="4">
    <location>
        <begin position="22"/>
        <end position="184"/>
    </location>
</feature>
<gene>
    <name evidence="5" type="ORF">QWY28_17690</name>
</gene>
<organism evidence="5 6">
    <name type="scientific">Nocardioides oceani</name>
    <dbReference type="NCBI Taxonomy" id="3058369"/>
    <lineage>
        <taxon>Bacteria</taxon>
        <taxon>Bacillati</taxon>
        <taxon>Actinomycetota</taxon>
        <taxon>Actinomycetes</taxon>
        <taxon>Propionibacteriales</taxon>
        <taxon>Nocardioidaceae</taxon>
        <taxon>Nocardioides</taxon>
    </lineage>
</organism>
<keyword evidence="1 5" id="KW-0328">Glycosyltransferase</keyword>
<evidence type="ECO:0000256" key="1">
    <source>
        <dbReference type="ARBA" id="ARBA00022676"/>
    </source>
</evidence>
<protein>
    <submittedName>
        <fullName evidence="5">Glycosyltransferase family 4 protein</fullName>
        <ecNumber evidence="5">2.4.-.-</ecNumber>
    </submittedName>
</protein>
<evidence type="ECO:0000259" key="3">
    <source>
        <dbReference type="Pfam" id="PF00534"/>
    </source>
</evidence>
<name>A0ABT8FJD7_9ACTN</name>